<comment type="caution">
    <text evidence="2">The sequence shown here is derived from an EMBL/GenBank/DDBJ whole genome shotgun (WGS) entry which is preliminary data.</text>
</comment>
<sequence>MPPRLSHYQIYEILMSRLGRGLALWHPTQINIGDVGYVREGRFHQLFNCTHRRSLPGVFEMAPPDYFQTLYLHPPMSASAPPNPYTSENIISSISQQVGSYIFRSTSKAGAILVTKGSTKQEDARDGEGFEAYFLYNYKAWLDWANGALALRLTAEDLILVTGRDVTNEFSMLAFPGGQEAYDIHFMVVYSSSDSQFEDSIPPQWGVWQSQIAGGQNWGNDEQGSYTTFIRGIRLRNKILGKKTIVRAEDDGVFKEQSRILASQEKNAARRISLSPSVCFFPRASGSTSADIEYQWGSVQAGTSYGPYPGTPFPMGGNVYASYPPALELPNENDTPHSMSVGAPSTPGLVVSEPSAGSSDAAPLFMPIGAIATSASPLDRTDGQTAMDAVWTLLDSQSMGAGTDVPNKTGRPPNYRLRELAVKIAVNYNVLPTAFLLLDVRLLETSHRWSGGFADIYRGELDGQVVAIKRLRSILTIPETLRDAFKNVLYRECLLWKGLLHQHILPFRGVAENIFEGSVCIISPWMSNGRISDHIHRQLSEHMLDGSAYPLAVNKWLHEIALGLEYLHDERIVHGDLHSGNILVDENHTIRLTDFGMSVTSDGTPYRHGSLHGGGALRWAAPELMDADEFGLGARRPTFQSDVYSFACVCYELYARQPPFAELNPDYLVMRAVMKQQRPLRPKLPDGNAIPDGVWTLTSQSWAHTPSERPTAHMLVSTLASFSDP</sequence>
<dbReference type="InterPro" id="IPR000719">
    <property type="entry name" value="Prot_kinase_dom"/>
</dbReference>
<dbReference type="PROSITE" id="PS50011">
    <property type="entry name" value="PROTEIN_KINASE_DOM"/>
    <property type="match status" value="1"/>
</dbReference>
<gene>
    <name evidence="2" type="ORF">EIP91_002082</name>
</gene>
<accession>A0A4R0RS84</accession>
<evidence type="ECO:0000259" key="1">
    <source>
        <dbReference type="PROSITE" id="PS50011"/>
    </source>
</evidence>
<organism evidence="2 3">
    <name type="scientific">Steccherinum ochraceum</name>
    <dbReference type="NCBI Taxonomy" id="92696"/>
    <lineage>
        <taxon>Eukaryota</taxon>
        <taxon>Fungi</taxon>
        <taxon>Dikarya</taxon>
        <taxon>Basidiomycota</taxon>
        <taxon>Agaricomycotina</taxon>
        <taxon>Agaricomycetes</taxon>
        <taxon>Polyporales</taxon>
        <taxon>Steccherinaceae</taxon>
        <taxon>Steccherinum</taxon>
    </lineage>
</organism>
<evidence type="ECO:0000313" key="2">
    <source>
        <dbReference type="EMBL" id="TCD70706.1"/>
    </source>
</evidence>
<protein>
    <recommendedName>
        <fullName evidence="1">Protein kinase domain-containing protein</fullName>
    </recommendedName>
</protein>
<dbReference type="EMBL" id="RWJN01000016">
    <property type="protein sequence ID" value="TCD70706.1"/>
    <property type="molecule type" value="Genomic_DNA"/>
</dbReference>
<dbReference type="GO" id="GO:0005524">
    <property type="term" value="F:ATP binding"/>
    <property type="evidence" value="ECO:0007669"/>
    <property type="project" value="InterPro"/>
</dbReference>
<dbReference type="InterPro" id="IPR051681">
    <property type="entry name" value="Ser/Thr_Kinases-Pseudokinases"/>
</dbReference>
<dbReference type="InterPro" id="IPR011009">
    <property type="entry name" value="Kinase-like_dom_sf"/>
</dbReference>
<dbReference type="SUPFAM" id="SSF56112">
    <property type="entry name" value="Protein kinase-like (PK-like)"/>
    <property type="match status" value="1"/>
</dbReference>
<dbReference type="PANTHER" id="PTHR44329">
    <property type="entry name" value="SERINE/THREONINE-PROTEIN KINASE TNNI3K-RELATED"/>
    <property type="match status" value="1"/>
</dbReference>
<name>A0A4R0RS84_9APHY</name>
<dbReference type="Proteomes" id="UP000292702">
    <property type="component" value="Unassembled WGS sequence"/>
</dbReference>
<evidence type="ECO:0000313" key="3">
    <source>
        <dbReference type="Proteomes" id="UP000292702"/>
    </source>
</evidence>
<dbReference type="AlphaFoldDB" id="A0A4R0RS84"/>
<reference evidence="2 3" key="1">
    <citation type="submission" date="2018-11" db="EMBL/GenBank/DDBJ databases">
        <title>Genome assembly of Steccherinum ochraceum LE-BIN_3174, the white-rot fungus of the Steccherinaceae family (The Residual Polyporoid clade, Polyporales, Basidiomycota).</title>
        <authorList>
            <person name="Fedorova T.V."/>
            <person name="Glazunova O.A."/>
            <person name="Landesman E.O."/>
            <person name="Moiseenko K.V."/>
            <person name="Psurtseva N.V."/>
            <person name="Savinova O.S."/>
            <person name="Shakhova N.V."/>
            <person name="Tyazhelova T.V."/>
            <person name="Vasina D.V."/>
        </authorList>
    </citation>
    <scope>NUCLEOTIDE SEQUENCE [LARGE SCALE GENOMIC DNA]</scope>
    <source>
        <strain evidence="2 3">LE-BIN_3174</strain>
    </source>
</reference>
<dbReference type="InterPro" id="IPR001245">
    <property type="entry name" value="Ser-Thr/Tyr_kinase_cat_dom"/>
</dbReference>
<dbReference type="OrthoDB" id="4062651at2759"/>
<dbReference type="Pfam" id="PF07714">
    <property type="entry name" value="PK_Tyr_Ser-Thr"/>
    <property type="match status" value="1"/>
</dbReference>
<keyword evidence="3" id="KW-1185">Reference proteome</keyword>
<dbReference type="STRING" id="92696.A0A4R0RS84"/>
<dbReference type="GO" id="GO:0004674">
    <property type="term" value="F:protein serine/threonine kinase activity"/>
    <property type="evidence" value="ECO:0007669"/>
    <property type="project" value="TreeGrafter"/>
</dbReference>
<dbReference type="Gene3D" id="1.10.510.10">
    <property type="entry name" value="Transferase(Phosphotransferase) domain 1"/>
    <property type="match status" value="1"/>
</dbReference>
<feature type="domain" description="Protein kinase" evidence="1">
    <location>
        <begin position="442"/>
        <end position="725"/>
    </location>
</feature>
<proteinExistence type="predicted"/>